<organism evidence="2 3">
    <name type="scientific">Friedmanniomyces simplex</name>
    <dbReference type="NCBI Taxonomy" id="329884"/>
    <lineage>
        <taxon>Eukaryota</taxon>
        <taxon>Fungi</taxon>
        <taxon>Dikarya</taxon>
        <taxon>Ascomycota</taxon>
        <taxon>Pezizomycotina</taxon>
        <taxon>Dothideomycetes</taxon>
        <taxon>Dothideomycetidae</taxon>
        <taxon>Mycosphaerellales</taxon>
        <taxon>Teratosphaeriaceae</taxon>
        <taxon>Friedmanniomyces</taxon>
    </lineage>
</organism>
<evidence type="ECO:0000313" key="2">
    <source>
        <dbReference type="EMBL" id="TKA69243.1"/>
    </source>
</evidence>
<evidence type="ECO:0000313" key="3">
    <source>
        <dbReference type="Proteomes" id="UP000309340"/>
    </source>
</evidence>
<sequence length="110" mass="11389">MSNQGEYDQSAAQDAGYAAGRAEGDYNDARQGVNQDEQSIENVPGDVGRDAEQGIDNSVQGVENVPSDIGGASHEGCSGLGGLQGAEGDVSNFDNSMDQSYDQGEQQGRS</sequence>
<dbReference type="AlphaFoldDB" id="A0A4U0X2P8"/>
<dbReference type="OrthoDB" id="2367685at2759"/>
<reference evidence="2 3" key="1">
    <citation type="submission" date="2017-03" db="EMBL/GenBank/DDBJ databases">
        <title>Genomes of endolithic fungi from Antarctica.</title>
        <authorList>
            <person name="Coleine C."/>
            <person name="Masonjones S."/>
            <person name="Stajich J.E."/>
        </authorList>
    </citation>
    <scope>NUCLEOTIDE SEQUENCE [LARGE SCALE GENOMIC DNA]</scope>
    <source>
        <strain evidence="2 3">CCFEE 5184</strain>
    </source>
</reference>
<feature type="compositionally biased region" description="Polar residues" evidence="1">
    <location>
        <begin position="32"/>
        <end position="41"/>
    </location>
</feature>
<feature type="compositionally biased region" description="Low complexity" evidence="1">
    <location>
        <begin position="7"/>
        <end position="21"/>
    </location>
</feature>
<gene>
    <name evidence="2" type="ORF">B0A55_04264</name>
</gene>
<protein>
    <submittedName>
        <fullName evidence="2">Uncharacterized protein</fullName>
    </submittedName>
</protein>
<accession>A0A4U0X2P8</accession>
<comment type="caution">
    <text evidence="2">The sequence shown here is derived from an EMBL/GenBank/DDBJ whole genome shotgun (WGS) entry which is preliminary data.</text>
</comment>
<dbReference type="Proteomes" id="UP000309340">
    <property type="component" value="Unassembled WGS sequence"/>
</dbReference>
<name>A0A4U0X2P8_9PEZI</name>
<keyword evidence="3" id="KW-1185">Reference proteome</keyword>
<dbReference type="EMBL" id="NAJQ01000459">
    <property type="protein sequence ID" value="TKA69243.1"/>
    <property type="molecule type" value="Genomic_DNA"/>
</dbReference>
<evidence type="ECO:0000256" key="1">
    <source>
        <dbReference type="SAM" id="MobiDB-lite"/>
    </source>
</evidence>
<feature type="region of interest" description="Disordered" evidence="1">
    <location>
        <begin position="1"/>
        <end position="110"/>
    </location>
</feature>
<proteinExistence type="predicted"/>
<feature type="compositionally biased region" description="Polar residues" evidence="1">
    <location>
        <begin position="92"/>
        <end position="110"/>
    </location>
</feature>